<dbReference type="PROSITE" id="PS51257">
    <property type="entry name" value="PROKAR_LIPOPROTEIN"/>
    <property type="match status" value="1"/>
</dbReference>
<name>A0ABT5HY32_9CAUL</name>
<feature type="signal peptide" evidence="1">
    <location>
        <begin position="1"/>
        <end position="22"/>
    </location>
</feature>
<protein>
    <submittedName>
        <fullName evidence="2">YnbE family lipoprotein</fullName>
    </submittedName>
</protein>
<keyword evidence="1" id="KW-0732">Signal</keyword>
<dbReference type="Proteomes" id="UP001214854">
    <property type="component" value="Unassembled WGS sequence"/>
</dbReference>
<keyword evidence="2" id="KW-0449">Lipoprotein</keyword>
<feature type="chain" id="PRO_5046941095" evidence="1">
    <location>
        <begin position="23"/>
        <end position="65"/>
    </location>
</feature>
<dbReference type="RefSeq" id="WP_272749226.1">
    <property type="nucleotide sequence ID" value="NZ_JAQQKX010000015.1"/>
</dbReference>
<evidence type="ECO:0000256" key="1">
    <source>
        <dbReference type="SAM" id="SignalP"/>
    </source>
</evidence>
<sequence length="65" mass="6992">MSKLFPARAGAAAIVLAGAAMLAACTPTIRLQVEPITIYAKLDHNVRISLDEDVKTLVKQNPDLF</sequence>
<accession>A0ABT5HY32</accession>
<dbReference type="EMBL" id="JAQQKX010000015">
    <property type="protein sequence ID" value="MDC7684755.1"/>
    <property type="molecule type" value="Genomic_DNA"/>
</dbReference>
<reference evidence="2 3" key="1">
    <citation type="submission" date="2023-01" db="EMBL/GenBank/DDBJ databases">
        <title>Novel species of the genus Asticcacaulis isolated from rivers.</title>
        <authorList>
            <person name="Lu H."/>
        </authorList>
    </citation>
    <scope>NUCLEOTIDE SEQUENCE [LARGE SCALE GENOMIC DNA]</scope>
    <source>
        <strain evidence="2 3">BYS171W</strain>
    </source>
</reference>
<proteinExistence type="predicted"/>
<organism evidence="2 3">
    <name type="scientific">Asticcacaulis aquaticus</name>
    <dbReference type="NCBI Taxonomy" id="2984212"/>
    <lineage>
        <taxon>Bacteria</taxon>
        <taxon>Pseudomonadati</taxon>
        <taxon>Pseudomonadota</taxon>
        <taxon>Alphaproteobacteria</taxon>
        <taxon>Caulobacterales</taxon>
        <taxon>Caulobacteraceae</taxon>
        <taxon>Asticcacaulis</taxon>
    </lineage>
</organism>
<comment type="caution">
    <text evidence="2">The sequence shown here is derived from an EMBL/GenBank/DDBJ whole genome shotgun (WGS) entry which is preliminary data.</text>
</comment>
<gene>
    <name evidence="2" type="ORF">PQU92_15830</name>
</gene>
<evidence type="ECO:0000313" key="2">
    <source>
        <dbReference type="EMBL" id="MDC7684755.1"/>
    </source>
</evidence>
<evidence type="ECO:0000313" key="3">
    <source>
        <dbReference type="Proteomes" id="UP001214854"/>
    </source>
</evidence>
<keyword evidence="3" id="KW-1185">Reference proteome</keyword>